<dbReference type="EMBL" id="CAJNOR010001001">
    <property type="protein sequence ID" value="CAF1054276.1"/>
    <property type="molecule type" value="Genomic_DNA"/>
</dbReference>
<organism evidence="2 3">
    <name type="scientific">Adineta ricciae</name>
    <name type="common">Rotifer</name>
    <dbReference type="NCBI Taxonomy" id="249248"/>
    <lineage>
        <taxon>Eukaryota</taxon>
        <taxon>Metazoa</taxon>
        <taxon>Spiralia</taxon>
        <taxon>Gnathifera</taxon>
        <taxon>Rotifera</taxon>
        <taxon>Eurotatoria</taxon>
        <taxon>Bdelloidea</taxon>
        <taxon>Adinetida</taxon>
        <taxon>Adinetidae</taxon>
        <taxon>Adineta</taxon>
    </lineage>
</organism>
<dbReference type="Proteomes" id="UP000663828">
    <property type="component" value="Unassembled WGS sequence"/>
</dbReference>
<feature type="signal peptide" evidence="1">
    <location>
        <begin position="1"/>
        <end position="37"/>
    </location>
</feature>
<sequence length="122" mass="13926">MAFFVLCGSNSSFSTRFYISALIALVLVCCCSSYCSSTPIVSPVIDAEQLPDDIYELKHNEKDIDNVRFRLNPYSHLSEQEILPSDDQLIQLLIQSALNQDYYTQSKQNSKRYTQSFHAMRG</sequence>
<protein>
    <submittedName>
        <fullName evidence="2">Uncharacterized protein</fullName>
    </submittedName>
</protein>
<evidence type="ECO:0000256" key="1">
    <source>
        <dbReference type="SAM" id="SignalP"/>
    </source>
</evidence>
<proteinExistence type="predicted"/>
<evidence type="ECO:0000313" key="3">
    <source>
        <dbReference type="Proteomes" id="UP000663828"/>
    </source>
</evidence>
<keyword evidence="3" id="KW-1185">Reference proteome</keyword>
<comment type="caution">
    <text evidence="2">The sequence shown here is derived from an EMBL/GenBank/DDBJ whole genome shotgun (WGS) entry which is preliminary data.</text>
</comment>
<dbReference type="AlphaFoldDB" id="A0A814KU76"/>
<feature type="chain" id="PRO_5032332742" evidence="1">
    <location>
        <begin position="38"/>
        <end position="122"/>
    </location>
</feature>
<keyword evidence="1" id="KW-0732">Signal</keyword>
<reference evidence="2" key="1">
    <citation type="submission" date="2021-02" db="EMBL/GenBank/DDBJ databases">
        <authorList>
            <person name="Nowell W R."/>
        </authorList>
    </citation>
    <scope>NUCLEOTIDE SEQUENCE</scope>
</reference>
<evidence type="ECO:0000313" key="2">
    <source>
        <dbReference type="EMBL" id="CAF1054276.1"/>
    </source>
</evidence>
<accession>A0A814KU76</accession>
<gene>
    <name evidence="2" type="ORF">XAT740_LOCUS15939</name>
</gene>
<name>A0A814KU76_ADIRI</name>